<evidence type="ECO:0000313" key="6">
    <source>
        <dbReference type="EMBL" id="OMJ95270.1"/>
    </source>
</evidence>
<dbReference type="SUPFAM" id="SSF82185">
    <property type="entry name" value="Histone H3 K4-specific methyltransferase SET7/9 N-terminal domain"/>
    <property type="match status" value="2"/>
</dbReference>
<dbReference type="AlphaFoldDB" id="A0A1R2D232"/>
<evidence type="ECO:0000256" key="3">
    <source>
        <dbReference type="ARBA" id="ARBA00023002"/>
    </source>
</evidence>
<dbReference type="GO" id="GO:0016651">
    <property type="term" value="F:oxidoreductase activity, acting on NAD(P)H"/>
    <property type="evidence" value="ECO:0007669"/>
    <property type="project" value="TreeGrafter"/>
</dbReference>
<keyword evidence="1" id="KW-0677">Repeat</keyword>
<evidence type="ECO:0000259" key="5">
    <source>
        <dbReference type="Pfam" id="PF08240"/>
    </source>
</evidence>
<keyword evidence="3" id="KW-0560">Oxidoreductase</keyword>
<evidence type="ECO:0000313" key="7">
    <source>
        <dbReference type="Proteomes" id="UP000187209"/>
    </source>
</evidence>
<reference evidence="6 7" key="1">
    <citation type="submission" date="2016-11" db="EMBL/GenBank/DDBJ databases">
        <title>The macronuclear genome of Stentor coeruleus: a giant cell with tiny introns.</title>
        <authorList>
            <person name="Slabodnick M."/>
            <person name="Ruby J.G."/>
            <person name="Reiff S.B."/>
            <person name="Swart E.C."/>
            <person name="Gosai S."/>
            <person name="Prabakaran S."/>
            <person name="Witkowska E."/>
            <person name="Larue G.E."/>
            <person name="Fisher S."/>
            <person name="Freeman R.M."/>
            <person name="Gunawardena J."/>
            <person name="Chu W."/>
            <person name="Stover N.A."/>
            <person name="Gregory B.D."/>
            <person name="Nowacki M."/>
            <person name="Derisi J."/>
            <person name="Roy S.W."/>
            <person name="Marshall W.F."/>
            <person name="Sood P."/>
        </authorList>
    </citation>
    <scope>NUCLEOTIDE SEQUENCE [LARGE SCALE GENOMIC DNA]</scope>
    <source>
        <strain evidence="6">WM001</strain>
    </source>
</reference>
<dbReference type="EMBL" id="MPUH01000014">
    <property type="protein sequence ID" value="OMJ95270.1"/>
    <property type="molecule type" value="Genomic_DNA"/>
</dbReference>
<evidence type="ECO:0000256" key="2">
    <source>
        <dbReference type="ARBA" id="ARBA00022857"/>
    </source>
</evidence>
<dbReference type="Gene3D" id="3.40.50.720">
    <property type="entry name" value="NAD(P)-binding Rossmann-like Domain"/>
    <property type="match status" value="1"/>
</dbReference>
<dbReference type="SUPFAM" id="SSF51735">
    <property type="entry name" value="NAD(P)-binding Rossmann-fold domains"/>
    <property type="match status" value="1"/>
</dbReference>
<dbReference type="SMART" id="SM00698">
    <property type="entry name" value="MORN"/>
    <property type="match status" value="5"/>
</dbReference>
<protein>
    <submittedName>
        <fullName evidence="6">Uncharacterized protein</fullName>
    </submittedName>
</protein>
<name>A0A1R2D232_9CILI</name>
<dbReference type="OrthoDB" id="7482721at2759"/>
<dbReference type="InterPro" id="IPR011032">
    <property type="entry name" value="GroES-like_sf"/>
</dbReference>
<dbReference type="InterPro" id="IPR013149">
    <property type="entry name" value="ADH-like_C"/>
</dbReference>
<dbReference type="InterPro" id="IPR036291">
    <property type="entry name" value="NAD(P)-bd_dom_sf"/>
</dbReference>
<evidence type="ECO:0000259" key="4">
    <source>
        <dbReference type="Pfam" id="PF00107"/>
    </source>
</evidence>
<organism evidence="6 7">
    <name type="scientific">Stentor coeruleus</name>
    <dbReference type="NCBI Taxonomy" id="5963"/>
    <lineage>
        <taxon>Eukaryota</taxon>
        <taxon>Sar</taxon>
        <taxon>Alveolata</taxon>
        <taxon>Ciliophora</taxon>
        <taxon>Postciliodesmatophora</taxon>
        <taxon>Heterotrichea</taxon>
        <taxon>Heterotrichida</taxon>
        <taxon>Stentoridae</taxon>
        <taxon>Stentor</taxon>
    </lineage>
</organism>
<dbReference type="PANTHER" id="PTHR48106:SF18">
    <property type="entry name" value="QUINONE OXIDOREDUCTASE PIG3"/>
    <property type="match status" value="1"/>
</dbReference>
<dbReference type="GO" id="GO:0070402">
    <property type="term" value="F:NADPH binding"/>
    <property type="evidence" value="ECO:0007669"/>
    <property type="project" value="TreeGrafter"/>
</dbReference>
<comment type="caution">
    <text evidence="6">The sequence shown here is derived from an EMBL/GenBank/DDBJ whole genome shotgun (WGS) entry which is preliminary data.</text>
</comment>
<accession>A0A1R2D232</accession>
<sequence>MKALAVSEKHECFLDTVPIPIPGDNQVLIKTVCAPIHRLDIQNTKQNMRGALGKFSGIPGHEGAGLIVKTGSSFRAQKLKGKKVCFLKKNGKGAWSEYVLSDLADCCTISEEFGFIKASTLMLVPLTMVMIGKLIKKKKLSCIISTLASSTLGKMLQRWCNSKNITCINIVRTEDKAEELISLGAKYVVSTCQSNYLNELKTICSILKPKYCFDGLGGKISQNVLSLLENQGCIYVYSSVCEDGLWGVNGNDIALQGKKVALQRKKVKGLWMLDWYKDLTERKKQNYFKKIQKRQHIFRTDNFTVIPTIDVLPELNDYVSEYPPGKIIMDFSELARNTLNVISPLPSPKTSLTSSIKDFHEVNSPYSSESEQDLAEMAQSYVSPEVKFLLSSLPPVDNIVEGSVYFLFNDSSVYFGPLKDKRPEGFCTIYYPNGDVYQGYYDFSGRKGKGRIIYNNTDWFEGSWKEGIPAGAGVYHFSDERSIQGNFLQSEVLGEGIETSPNGDKYEGSFNNKKRNGKGVLTSKDWRYEGKFRNGEIFGQGIVKFNDGKEFVGEFNGNIGVGVLKYSDLTYYEGKIVNFLEDGEGELVNKDGIRKKGRWEMGKLKSYFDEEEHIARVSSTVEEYPTEYEGIPVEITSIDDLIPIMIIK</sequence>
<feature type="domain" description="Alcohol dehydrogenase-like C-terminal" evidence="4">
    <location>
        <begin position="152"/>
        <end position="274"/>
    </location>
</feature>
<dbReference type="PANTHER" id="PTHR48106">
    <property type="entry name" value="QUINONE OXIDOREDUCTASE PIG3-RELATED"/>
    <property type="match status" value="1"/>
</dbReference>
<dbReference type="InterPro" id="IPR003409">
    <property type="entry name" value="MORN"/>
</dbReference>
<dbReference type="SUPFAM" id="SSF50129">
    <property type="entry name" value="GroES-like"/>
    <property type="match status" value="1"/>
</dbReference>
<dbReference type="Pfam" id="PF00107">
    <property type="entry name" value="ADH_zinc_N"/>
    <property type="match status" value="1"/>
</dbReference>
<dbReference type="Gene3D" id="3.90.180.10">
    <property type="entry name" value="Medium-chain alcohol dehydrogenases, catalytic domain"/>
    <property type="match status" value="1"/>
</dbReference>
<dbReference type="Proteomes" id="UP000187209">
    <property type="component" value="Unassembled WGS sequence"/>
</dbReference>
<keyword evidence="7" id="KW-1185">Reference proteome</keyword>
<feature type="domain" description="Alcohol dehydrogenase-like N-terminal" evidence="5">
    <location>
        <begin position="23"/>
        <end position="107"/>
    </location>
</feature>
<evidence type="ECO:0000256" key="1">
    <source>
        <dbReference type="ARBA" id="ARBA00022737"/>
    </source>
</evidence>
<dbReference type="InterPro" id="IPR013154">
    <property type="entry name" value="ADH-like_N"/>
</dbReference>
<proteinExistence type="predicted"/>
<dbReference type="Pfam" id="PF08240">
    <property type="entry name" value="ADH_N"/>
    <property type="match status" value="1"/>
</dbReference>
<dbReference type="Gene3D" id="2.20.110.10">
    <property type="entry name" value="Histone H3 K4-specific methyltransferase SET7/9 N-terminal domain"/>
    <property type="match status" value="2"/>
</dbReference>
<keyword evidence="2" id="KW-0521">NADP</keyword>
<gene>
    <name evidence="6" type="ORF">SteCoe_1323</name>
</gene>
<dbReference type="Pfam" id="PF02493">
    <property type="entry name" value="MORN"/>
    <property type="match status" value="4"/>
</dbReference>